<dbReference type="KEGG" id="sgm:GCM10017557_26780"/>
<dbReference type="Proteomes" id="UP000516444">
    <property type="component" value="Chromosome"/>
</dbReference>
<proteinExistence type="predicted"/>
<name>A0A7G1NXZ5_9ACTN</name>
<evidence type="ECO:0000313" key="1">
    <source>
        <dbReference type="EMBL" id="BCL27819.1"/>
    </source>
</evidence>
<dbReference type="EMBL" id="AP023440">
    <property type="protein sequence ID" value="BCL27819.1"/>
    <property type="molecule type" value="Genomic_DNA"/>
</dbReference>
<organism evidence="1 2">
    <name type="scientific">Streptomyces aurantiacus</name>
    <dbReference type="NCBI Taxonomy" id="47760"/>
    <lineage>
        <taxon>Bacteria</taxon>
        <taxon>Bacillati</taxon>
        <taxon>Actinomycetota</taxon>
        <taxon>Actinomycetes</taxon>
        <taxon>Kitasatosporales</taxon>
        <taxon>Streptomycetaceae</taxon>
        <taxon>Streptomyces</taxon>
        <taxon>Streptomyces aurantiacus group</taxon>
    </lineage>
</organism>
<dbReference type="AlphaFoldDB" id="A0A7G1NXZ5"/>
<dbReference type="RefSeq" id="WP_245702619.1">
    <property type="nucleotide sequence ID" value="NZ_AP023440.1"/>
</dbReference>
<evidence type="ECO:0000313" key="2">
    <source>
        <dbReference type="Proteomes" id="UP000516444"/>
    </source>
</evidence>
<keyword evidence="2" id="KW-1185">Reference proteome</keyword>
<protein>
    <recommendedName>
        <fullName evidence="3">Roadblock/LAMTOR2 domain-containing protein</fullName>
    </recommendedName>
</protein>
<accession>A0A7G1NXZ5</accession>
<evidence type="ECO:0008006" key="3">
    <source>
        <dbReference type="Google" id="ProtNLM"/>
    </source>
</evidence>
<sequence length="121" mass="12401">MTTAVDASLVRLLDSPGITGLALVDAVTGLTYGVAGDADEAGDGAECAELAALIAERLGRAGAEGELESVITTSTHRHHLLLSVERPAGDPLLLTAGMDRERANLALATRSLGDRIAEVLV</sequence>
<reference evidence="1 2" key="1">
    <citation type="journal article" date="2014" name="Int. J. Syst. Evol. Microbiol.">
        <title>Complete genome sequence of Corynebacterium casei LMG S-19264T (=DSM 44701T), isolated from a smear-ripened cheese.</title>
        <authorList>
            <consortium name="US DOE Joint Genome Institute (JGI-PGF)"/>
            <person name="Walter F."/>
            <person name="Albersmeier A."/>
            <person name="Kalinowski J."/>
            <person name="Ruckert C."/>
        </authorList>
    </citation>
    <scope>NUCLEOTIDE SEQUENCE [LARGE SCALE GENOMIC DNA]</scope>
    <source>
        <strain evidence="1 2">JCM 4677</strain>
    </source>
</reference>
<gene>
    <name evidence="1" type="ORF">GCM10017557_26780</name>
</gene>